<dbReference type="STRING" id="1245469.S58_54420"/>
<feature type="chain" id="PRO_5004062363" evidence="1">
    <location>
        <begin position="27"/>
        <end position="64"/>
    </location>
</feature>
<sequence length="64" mass="6923">MRLFRRRALALGLAMPALLRAGRATAATVLKISHQFPGGTATEGDFRDSENCVRLIKLAREVGA</sequence>
<accession>M4ZY92</accession>
<evidence type="ECO:0000313" key="2">
    <source>
        <dbReference type="EMBL" id="BAM91420.1"/>
    </source>
</evidence>
<keyword evidence="3" id="KW-1185">Reference proteome</keyword>
<dbReference type="Proteomes" id="UP000011841">
    <property type="component" value="Chromosome"/>
</dbReference>
<dbReference type="AlphaFoldDB" id="M4ZY92"/>
<organism evidence="2 3">
    <name type="scientific">Bradyrhizobium oligotrophicum S58</name>
    <dbReference type="NCBI Taxonomy" id="1245469"/>
    <lineage>
        <taxon>Bacteria</taxon>
        <taxon>Pseudomonadati</taxon>
        <taxon>Pseudomonadota</taxon>
        <taxon>Alphaproteobacteria</taxon>
        <taxon>Hyphomicrobiales</taxon>
        <taxon>Nitrobacteraceae</taxon>
        <taxon>Bradyrhizobium</taxon>
    </lineage>
</organism>
<dbReference type="KEGG" id="aol:S58_54420"/>
<name>M4ZY92_9BRAD</name>
<evidence type="ECO:0000256" key="1">
    <source>
        <dbReference type="SAM" id="SignalP"/>
    </source>
</evidence>
<dbReference type="HOGENOM" id="CLU_2858889_0_0_5"/>
<feature type="signal peptide" evidence="1">
    <location>
        <begin position="1"/>
        <end position="26"/>
    </location>
</feature>
<proteinExistence type="predicted"/>
<gene>
    <name evidence="2" type="ORF">S58_54420</name>
</gene>
<reference evidence="2 3" key="1">
    <citation type="journal article" date="2013" name="Appl. Environ. Microbiol.">
        <title>Genome analysis suggests that the soil oligotrophic bacterium Agromonas oligotrophica (Bradyrhizobium oligotrophicum) is a nitrogen-fixing symbiont of Aeschynomene indica.</title>
        <authorList>
            <person name="Okubo T."/>
            <person name="Fukushima S."/>
            <person name="Itakura M."/>
            <person name="Oshima K."/>
            <person name="Longtonglang A."/>
            <person name="Teaumroong N."/>
            <person name="Mitsui H."/>
            <person name="Hattori M."/>
            <person name="Hattori R."/>
            <person name="Hattori T."/>
            <person name="Minamisawa K."/>
        </authorList>
    </citation>
    <scope>NUCLEOTIDE SEQUENCE [LARGE SCALE GENOMIC DNA]</scope>
    <source>
        <strain evidence="2 3">S58</strain>
    </source>
</reference>
<protein>
    <submittedName>
        <fullName evidence="2">Twin-arginine translocation pathway signal</fullName>
    </submittedName>
</protein>
<dbReference type="EMBL" id="AP012603">
    <property type="protein sequence ID" value="BAM91420.1"/>
    <property type="molecule type" value="Genomic_DNA"/>
</dbReference>
<keyword evidence="1" id="KW-0732">Signal</keyword>
<dbReference type="PATRIC" id="fig|1245469.3.peg.5569"/>
<evidence type="ECO:0000313" key="3">
    <source>
        <dbReference type="Proteomes" id="UP000011841"/>
    </source>
</evidence>